<dbReference type="Proteomes" id="UP000291124">
    <property type="component" value="Chromosome"/>
</dbReference>
<dbReference type="Gene3D" id="3.40.720.10">
    <property type="entry name" value="Alkaline Phosphatase, subunit A"/>
    <property type="match status" value="1"/>
</dbReference>
<dbReference type="GO" id="GO:0004065">
    <property type="term" value="F:arylsulfatase activity"/>
    <property type="evidence" value="ECO:0007669"/>
    <property type="project" value="TreeGrafter"/>
</dbReference>
<dbReference type="EMBL" id="CP037933">
    <property type="protein sequence ID" value="QBN17862.1"/>
    <property type="molecule type" value="Genomic_DNA"/>
</dbReference>
<dbReference type="PROSITE" id="PS00149">
    <property type="entry name" value="SULFATASE_2"/>
    <property type="match status" value="1"/>
</dbReference>
<comment type="cofactor">
    <cofactor evidence="1">
        <name>Ca(2+)</name>
        <dbReference type="ChEBI" id="CHEBI:29108"/>
    </cofactor>
</comment>
<evidence type="ECO:0000259" key="7">
    <source>
        <dbReference type="Pfam" id="PF00884"/>
    </source>
</evidence>
<feature type="domain" description="Sulfatase N-terminal" evidence="7">
    <location>
        <begin position="33"/>
        <end position="352"/>
    </location>
</feature>
<evidence type="ECO:0000256" key="3">
    <source>
        <dbReference type="ARBA" id="ARBA00022723"/>
    </source>
</evidence>
<evidence type="ECO:0000256" key="5">
    <source>
        <dbReference type="ARBA" id="ARBA00022801"/>
    </source>
</evidence>
<evidence type="ECO:0000313" key="8">
    <source>
        <dbReference type="EMBL" id="QBN17862.1"/>
    </source>
</evidence>
<name>A0A4V1AGF5_9FLAO</name>
<dbReference type="CDD" id="cd16144">
    <property type="entry name" value="ARS_like"/>
    <property type="match status" value="1"/>
</dbReference>
<dbReference type="Pfam" id="PF00884">
    <property type="entry name" value="Sulfatase"/>
    <property type="match status" value="1"/>
</dbReference>
<dbReference type="GO" id="GO:0005975">
    <property type="term" value="P:carbohydrate metabolic process"/>
    <property type="evidence" value="ECO:0007669"/>
    <property type="project" value="UniProtKB-ARBA"/>
</dbReference>
<dbReference type="KEGG" id="fnk:E1750_03275"/>
<dbReference type="RefSeq" id="WP_133275393.1">
    <property type="nucleotide sequence ID" value="NZ_CP037933.1"/>
</dbReference>
<dbReference type="InterPro" id="IPR013320">
    <property type="entry name" value="ConA-like_dom_sf"/>
</dbReference>
<dbReference type="SUPFAM" id="SSF53649">
    <property type="entry name" value="Alkaline phosphatase-like"/>
    <property type="match status" value="1"/>
</dbReference>
<organism evidence="8 9">
    <name type="scientific">Flavobacterium nackdongense</name>
    <dbReference type="NCBI Taxonomy" id="2547394"/>
    <lineage>
        <taxon>Bacteria</taxon>
        <taxon>Pseudomonadati</taxon>
        <taxon>Bacteroidota</taxon>
        <taxon>Flavobacteriia</taxon>
        <taxon>Flavobacteriales</taxon>
        <taxon>Flavobacteriaceae</taxon>
        <taxon>Flavobacterium</taxon>
    </lineage>
</organism>
<dbReference type="PROSITE" id="PS00523">
    <property type="entry name" value="SULFATASE_1"/>
    <property type="match status" value="1"/>
</dbReference>
<reference evidence="9" key="1">
    <citation type="submission" date="2019-03" db="EMBL/GenBank/DDBJ databases">
        <title>Flavobacterium sp.</title>
        <authorList>
            <person name="Kim H."/>
        </authorList>
    </citation>
    <scope>NUCLEOTIDE SEQUENCE [LARGE SCALE GENOMIC DNA]</scope>
    <source>
        <strain evidence="9">GS13</strain>
    </source>
</reference>
<dbReference type="InterPro" id="IPR050738">
    <property type="entry name" value="Sulfatase"/>
</dbReference>
<protein>
    <submittedName>
        <fullName evidence="8">DUF229 domain-containing protein</fullName>
    </submittedName>
</protein>
<dbReference type="AlphaFoldDB" id="A0A4V1AGF5"/>
<dbReference type="Gene3D" id="3.30.1120.10">
    <property type="match status" value="1"/>
</dbReference>
<dbReference type="SUPFAM" id="SSF49899">
    <property type="entry name" value="Concanavalin A-like lectins/glucanases"/>
    <property type="match status" value="1"/>
</dbReference>
<keyword evidence="5" id="KW-0378">Hydrolase</keyword>
<evidence type="ECO:0000256" key="4">
    <source>
        <dbReference type="ARBA" id="ARBA00022729"/>
    </source>
</evidence>
<dbReference type="GO" id="GO:0004553">
    <property type="term" value="F:hydrolase activity, hydrolyzing O-glycosyl compounds"/>
    <property type="evidence" value="ECO:0007669"/>
    <property type="project" value="UniProtKB-ARBA"/>
</dbReference>
<evidence type="ECO:0000256" key="6">
    <source>
        <dbReference type="ARBA" id="ARBA00022837"/>
    </source>
</evidence>
<keyword evidence="4" id="KW-0732">Signal</keyword>
<comment type="similarity">
    <text evidence="2">Belongs to the sulfatase family.</text>
</comment>
<dbReference type="InterPro" id="IPR024607">
    <property type="entry name" value="Sulfatase_CS"/>
</dbReference>
<keyword evidence="6" id="KW-0106">Calcium</keyword>
<keyword evidence="3" id="KW-0479">Metal-binding</keyword>
<dbReference type="PANTHER" id="PTHR42693">
    <property type="entry name" value="ARYLSULFATASE FAMILY MEMBER"/>
    <property type="match status" value="1"/>
</dbReference>
<dbReference type="InterPro" id="IPR017850">
    <property type="entry name" value="Alkaline_phosphatase_core_sf"/>
</dbReference>
<dbReference type="InterPro" id="IPR000917">
    <property type="entry name" value="Sulfatase_N"/>
</dbReference>
<sequence>MNRSISRIISTLMALQLSFFFTGFVTIDPPKNPNVIFILVDDLGYSELNCYGNKFNETPSIDKMASGGLRFTNAYESAPVCSPSRASLMTGQHPARIGITDYLRPHGDQHLSEDLVTLAEVFKTKGYQTGMIGKWHLSGYAKNGAKESGPEKHGFNEVILNENRGISGGSYFFPYHFNQEVKQKIFPIEHLTDRQNLEAVEFIDRNNPQKTGKPFFLYLSHYAVHTNLNGKPEYVDYFSKKTGAGLSPISNRNNVHLAAQLKSVDDGVEMIMKKLQETNQLDNTIVIFMSDNGGETNVTSNAPLRAGKSSVYEGGIRVPLIVWWKEGIKISSDVNQMVTNMDFFSTFCEMIGYDISKLQVQDGKSMLALWKNPKSKNEVHQSLFWHYPLQAPHFLGGFSGGAIRKGSFKLVEDYTSKKTALYNLSTDIGESKDLAAEMPGKQKELYADLVQWRNSLSLTASGHIKDRKPETAFPEPYGPEISLNINNKIVPWMNYGVTKTSDGKLVFNGNRNFLNLLHLYIPDVTAKSVVMSATVESSCQNGVIIAHGEEVFGLSVYLKEGKLWYSVRKYGVLTTLKTPEKIPSNFSFKAELLKNGQMSLYVNGKLIDSENIGESLPIPPDDPISIGTDFRRLIGEYEAENYFKGSISELKFMVN</sequence>
<dbReference type="PANTHER" id="PTHR42693:SF42">
    <property type="entry name" value="ARYLSULFATASE G"/>
    <property type="match status" value="1"/>
</dbReference>
<dbReference type="GO" id="GO:0046872">
    <property type="term" value="F:metal ion binding"/>
    <property type="evidence" value="ECO:0007669"/>
    <property type="project" value="UniProtKB-KW"/>
</dbReference>
<gene>
    <name evidence="8" type="ORF">E1750_03275</name>
</gene>
<dbReference type="Gene3D" id="2.60.120.200">
    <property type="match status" value="1"/>
</dbReference>
<accession>A0A4V1AGF5</accession>
<evidence type="ECO:0000256" key="2">
    <source>
        <dbReference type="ARBA" id="ARBA00008779"/>
    </source>
</evidence>
<keyword evidence="9" id="KW-1185">Reference proteome</keyword>
<dbReference type="OrthoDB" id="9777768at2"/>
<proteinExistence type="inferred from homology"/>
<evidence type="ECO:0000256" key="1">
    <source>
        <dbReference type="ARBA" id="ARBA00001913"/>
    </source>
</evidence>
<evidence type="ECO:0000313" key="9">
    <source>
        <dbReference type="Proteomes" id="UP000291124"/>
    </source>
</evidence>